<dbReference type="Pfam" id="PF01740">
    <property type="entry name" value="STAS"/>
    <property type="match status" value="1"/>
</dbReference>
<dbReference type="SUPFAM" id="SSF52091">
    <property type="entry name" value="SpoIIaa-like"/>
    <property type="match status" value="1"/>
</dbReference>
<feature type="transmembrane region" description="Helical" evidence="6">
    <location>
        <begin position="162"/>
        <end position="184"/>
    </location>
</feature>
<comment type="caution">
    <text evidence="8">The sequence shown here is derived from an EMBL/GenBank/DDBJ whole genome shotgun (WGS) entry which is preliminary data.</text>
</comment>
<feature type="transmembrane region" description="Helical" evidence="6">
    <location>
        <begin position="124"/>
        <end position="142"/>
    </location>
</feature>
<evidence type="ECO:0000313" key="8">
    <source>
        <dbReference type="EMBL" id="CAH0374729.1"/>
    </source>
</evidence>
<feature type="compositionally biased region" description="Low complexity" evidence="5">
    <location>
        <begin position="771"/>
        <end position="781"/>
    </location>
</feature>
<keyword evidence="4 6" id="KW-0472">Membrane</keyword>
<feature type="transmembrane region" description="Helical" evidence="6">
    <location>
        <begin position="229"/>
        <end position="253"/>
    </location>
</feature>
<evidence type="ECO:0000256" key="5">
    <source>
        <dbReference type="SAM" id="MobiDB-lite"/>
    </source>
</evidence>
<feature type="transmembrane region" description="Helical" evidence="6">
    <location>
        <begin position="342"/>
        <end position="361"/>
    </location>
</feature>
<protein>
    <recommendedName>
        <fullName evidence="7">STAS domain-containing protein</fullName>
    </recommendedName>
</protein>
<proteinExistence type="predicted"/>
<feature type="compositionally biased region" description="Pro residues" evidence="5">
    <location>
        <begin position="795"/>
        <end position="806"/>
    </location>
</feature>
<feature type="region of interest" description="Disordered" evidence="5">
    <location>
        <begin position="721"/>
        <end position="812"/>
    </location>
</feature>
<keyword evidence="3 6" id="KW-1133">Transmembrane helix</keyword>
<dbReference type="AlphaFoldDB" id="A0A8J2SWP3"/>
<reference evidence="8" key="1">
    <citation type="submission" date="2021-11" db="EMBL/GenBank/DDBJ databases">
        <authorList>
            <consortium name="Genoscope - CEA"/>
            <person name="William W."/>
        </authorList>
    </citation>
    <scope>NUCLEOTIDE SEQUENCE</scope>
</reference>
<evidence type="ECO:0000256" key="1">
    <source>
        <dbReference type="ARBA" id="ARBA00004141"/>
    </source>
</evidence>
<feature type="region of interest" description="Disordered" evidence="5">
    <location>
        <begin position="824"/>
        <end position="844"/>
    </location>
</feature>
<dbReference type="CDD" id="cd07042">
    <property type="entry name" value="STAS_SulP_like_sulfate_transporter"/>
    <property type="match status" value="1"/>
</dbReference>
<dbReference type="InterPro" id="IPR036513">
    <property type="entry name" value="STAS_dom_sf"/>
</dbReference>
<dbReference type="InterPro" id="IPR001902">
    <property type="entry name" value="SLC26A/SulP_fam"/>
</dbReference>
<keyword evidence="2 6" id="KW-0812">Transmembrane</keyword>
<organism evidence="8 9">
    <name type="scientific">Pelagomonas calceolata</name>
    <dbReference type="NCBI Taxonomy" id="35677"/>
    <lineage>
        <taxon>Eukaryota</taxon>
        <taxon>Sar</taxon>
        <taxon>Stramenopiles</taxon>
        <taxon>Ochrophyta</taxon>
        <taxon>Pelagophyceae</taxon>
        <taxon>Pelagomonadales</taxon>
        <taxon>Pelagomonadaceae</taxon>
        <taxon>Pelagomonas</taxon>
    </lineage>
</organism>
<evidence type="ECO:0000256" key="4">
    <source>
        <dbReference type="ARBA" id="ARBA00023136"/>
    </source>
</evidence>
<dbReference type="PROSITE" id="PS50801">
    <property type="entry name" value="STAS"/>
    <property type="match status" value="1"/>
</dbReference>
<feature type="transmembrane region" description="Helical" evidence="6">
    <location>
        <begin position="472"/>
        <end position="492"/>
    </location>
</feature>
<feature type="domain" description="STAS" evidence="7">
    <location>
        <begin position="594"/>
        <end position="699"/>
    </location>
</feature>
<dbReference type="InterPro" id="IPR002645">
    <property type="entry name" value="STAS_dom"/>
</dbReference>
<dbReference type="OrthoDB" id="288203at2759"/>
<evidence type="ECO:0000259" key="7">
    <source>
        <dbReference type="PROSITE" id="PS50801"/>
    </source>
</evidence>
<keyword evidence="9" id="KW-1185">Reference proteome</keyword>
<feature type="compositionally biased region" description="Basic residues" evidence="5">
    <location>
        <begin position="755"/>
        <end position="768"/>
    </location>
</feature>
<name>A0A8J2SWP3_9STRA</name>
<dbReference type="NCBIfam" id="TIGR00815">
    <property type="entry name" value="sulP"/>
    <property type="match status" value="1"/>
</dbReference>
<comment type="subcellular location">
    <subcellularLocation>
        <location evidence="1">Membrane</location>
        <topology evidence="1">Multi-pass membrane protein</topology>
    </subcellularLocation>
</comment>
<evidence type="ECO:0000256" key="6">
    <source>
        <dbReference type="SAM" id="Phobius"/>
    </source>
</evidence>
<dbReference type="Proteomes" id="UP000789595">
    <property type="component" value="Unassembled WGS sequence"/>
</dbReference>
<feature type="transmembrane region" description="Helical" evidence="6">
    <location>
        <begin position="528"/>
        <end position="560"/>
    </location>
</feature>
<feature type="transmembrane region" description="Helical" evidence="6">
    <location>
        <begin position="259"/>
        <end position="281"/>
    </location>
</feature>
<dbReference type="GO" id="GO:0055085">
    <property type="term" value="P:transmembrane transport"/>
    <property type="evidence" value="ECO:0007669"/>
    <property type="project" value="InterPro"/>
</dbReference>
<feature type="region of interest" description="Disordered" evidence="5">
    <location>
        <begin position="1"/>
        <end position="32"/>
    </location>
</feature>
<sequence length="930" mass="98992">MQYVADTALANHGADDGSEAPRPSPSNTGDEESLYVVELPTKTVEESLGQAVGLGLRKDPDQETVSGLHAACGQATTFLQGPCSSKDDEEETTCPQKCEKAARHALPILGWLPRTSKEGFKADLIAGLTVGVMVIPQSMSYASIAGLDLVYGLYASFVPTVVYAFFGTSGQLAVGPVALVSLLVEAGLSDALTKGECPEYYEDDDPARRMLGASDDSLAGTCPDAYANLVFVAMFFVGIIQFGAAICRLGFLINFLGHPVISGFTSGAAITIGLSQFKFWLGISIPKSQYCHETIKAICTKVLRGKAHWMPFLLGVITYYMLKGVKELATKKPKTFGWMKPLGPLIICTLSLVMMIIPGLGDTLRDDYGVQTIGLVPSGLPPFTLPRVLRDVPSKASTVLPTAISAALIGFMESIAIGKSIAAKHGEELSAGKELGAIGLANLIGSFAAGYPVAGSFSRSAVANSTGAKTPLAGLVTGLFVMLALVILPSFIRKLPKFVLATIVISSVVNLVAIGEAKHLWKVRKLDFMLWVIAFLGTLFAGVLYGLIIAVGMSLIVVLYESVRPQISVLWKLPGTAIYRNVKQGESPGQFVKGVLVVRVGASMYFANVAYIKDTIIELCRQVEDTKYVVVEMTPVTSVDSTALHMLEDLFADMRRKGVEVCLASIGSRVEETLRLAGVQRKCGYEWFHDNVAHAVEFCIRHAAAHKAVVGRLEADSLDMTETPSQGTLRMRRASNASSDNLEKEDKKSVLVMAAKHRVVERGKKHRGSTAAEAKALAALADADEEESKSDPSAVKPPPAPSPPATPAHKRDTVRALRSIIQQNGGASSGANPVADEPEAPAPPTIVCVADDDALDQILLVACDVGDRPGVLRDISDVLASRLSLQLRYNEAAVVGRRSISFWKCEVPARGASEVAAAAAKAEKLIPAAL</sequence>
<evidence type="ECO:0000256" key="3">
    <source>
        <dbReference type="ARBA" id="ARBA00022989"/>
    </source>
</evidence>
<gene>
    <name evidence="8" type="ORF">PECAL_4P20290</name>
</gene>
<dbReference type="Pfam" id="PF00916">
    <property type="entry name" value="Sulfate_transp"/>
    <property type="match status" value="1"/>
</dbReference>
<dbReference type="PANTHER" id="PTHR11814">
    <property type="entry name" value="SULFATE TRANSPORTER"/>
    <property type="match status" value="1"/>
</dbReference>
<accession>A0A8J2SWP3</accession>
<feature type="transmembrane region" description="Helical" evidence="6">
    <location>
        <begin position="302"/>
        <end position="322"/>
    </location>
</feature>
<dbReference type="Gene3D" id="3.30.750.24">
    <property type="entry name" value="STAS domain"/>
    <property type="match status" value="1"/>
</dbReference>
<evidence type="ECO:0000313" key="9">
    <source>
        <dbReference type="Proteomes" id="UP000789595"/>
    </source>
</evidence>
<dbReference type="InterPro" id="IPR011547">
    <property type="entry name" value="SLC26A/SulP_dom"/>
</dbReference>
<dbReference type="GO" id="GO:0016020">
    <property type="term" value="C:membrane"/>
    <property type="evidence" value="ECO:0007669"/>
    <property type="project" value="UniProtKB-SubCell"/>
</dbReference>
<feature type="transmembrane region" description="Helical" evidence="6">
    <location>
        <begin position="498"/>
        <end position="516"/>
    </location>
</feature>
<dbReference type="EMBL" id="CAKKNE010000004">
    <property type="protein sequence ID" value="CAH0374729.1"/>
    <property type="molecule type" value="Genomic_DNA"/>
</dbReference>
<evidence type="ECO:0000256" key="2">
    <source>
        <dbReference type="ARBA" id="ARBA00022692"/>
    </source>
</evidence>